<accession>A0ABV0R1F1</accession>
<dbReference type="EMBL" id="JAHRIN010027643">
    <property type="protein sequence ID" value="MEQ2201367.1"/>
    <property type="molecule type" value="Genomic_DNA"/>
</dbReference>
<organism evidence="1 2">
    <name type="scientific">Xenoophorus captivus</name>
    <dbReference type="NCBI Taxonomy" id="1517983"/>
    <lineage>
        <taxon>Eukaryota</taxon>
        <taxon>Metazoa</taxon>
        <taxon>Chordata</taxon>
        <taxon>Craniata</taxon>
        <taxon>Vertebrata</taxon>
        <taxon>Euteleostomi</taxon>
        <taxon>Actinopterygii</taxon>
        <taxon>Neopterygii</taxon>
        <taxon>Teleostei</taxon>
        <taxon>Neoteleostei</taxon>
        <taxon>Acanthomorphata</taxon>
        <taxon>Ovalentaria</taxon>
        <taxon>Atherinomorphae</taxon>
        <taxon>Cyprinodontiformes</taxon>
        <taxon>Goodeidae</taxon>
        <taxon>Xenoophorus</taxon>
    </lineage>
</organism>
<proteinExistence type="predicted"/>
<dbReference type="InterPro" id="IPR002347">
    <property type="entry name" value="SDR_fam"/>
</dbReference>
<dbReference type="SUPFAM" id="SSF51735">
    <property type="entry name" value="NAD(P)-binding Rossmann-fold domains"/>
    <property type="match status" value="1"/>
</dbReference>
<comment type="caution">
    <text evidence="1">The sequence shown here is derived from an EMBL/GenBank/DDBJ whole genome shotgun (WGS) entry which is preliminary data.</text>
</comment>
<dbReference type="Proteomes" id="UP001434883">
    <property type="component" value="Unassembled WGS sequence"/>
</dbReference>
<dbReference type="InterPro" id="IPR036291">
    <property type="entry name" value="NAD(P)-bd_dom_sf"/>
</dbReference>
<reference evidence="1 2" key="1">
    <citation type="submission" date="2021-06" db="EMBL/GenBank/DDBJ databases">
        <authorList>
            <person name="Palmer J.M."/>
        </authorList>
    </citation>
    <scope>NUCLEOTIDE SEQUENCE [LARGE SCALE GENOMIC DNA]</scope>
    <source>
        <strain evidence="1 2">XC_2019</strain>
        <tissue evidence="1">Muscle</tissue>
    </source>
</reference>
<protein>
    <submittedName>
        <fullName evidence="1">Uncharacterized protein</fullName>
    </submittedName>
</protein>
<dbReference type="Gene3D" id="3.40.50.720">
    <property type="entry name" value="NAD(P)-binding Rossmann-like Domain"/>
    <property type="match status" value="1"/>
</dbReference>
<sequence>MRTTLIMRLCAISAMVPQVCRPPVLFCSSLPVLHSVRRHHAASRKFQQQSGLYHWRRYRTGPSHDHRSVPAGSPVCHRKQGAFSRLDPTGTFEKAMIDRIPTGRLGKPAELANLAAYLSSDYASWISGAVSFHCSQIRLLIDF</sequence>
<evidence type="ECO:0000313" key="2">
    <source>
        <dbReference type="Proteomes" id="UP001434883"/>
    </source>
</evidence>
<gene>
    <name evidence="1" type="ORF">XENOCAPTIV_011372</name>
</gene>
<evidence type="ECO:0000313" key="1">
    <source>
        <dbReference type="EMBL" id="MEQ2201367.1"/>
    </source>
</evidence>
<keyword evidence="2" id="KW-1185">Reference proteome</keyword>
<dbReference type="Pfam" id="PF13561">
    <property type="entry name" value="adh_short_C2"/>
    <property type="match status" value="1"/>
</dbReference>
<name>A0ABV0R1F1_9TELE</name>